<dbReference type="EMBL" id="CALNXI010004298">
    <property type="protein sequence ID" value="CAH3195502.1"/>
    <property type="molecule type" value="Genomic_DNA"/>
</dbReference>
<reference evidence="3 4" key="1">
    <citation type="submission" date="2022-05" db="EMBL/GenBank/DDBJ databases">
        <authorList>
            <consortium name="Genoscope - CEA"/>
            <person name="William W."/>
        </authorList>
    </citation>
    <scope>NUCLEOTIDE SEQUENCE [LARGE SCALE GENOMIC DNA]</scope>
</reference>
<feature type="signal peptide" evidence="2">
    <location>
        <begin position="1"/>
        <end position="24"/>
    </location>
</feature>
<sequence length="200" mass="22580">MRFARRFICTVVLCACLRGQGTDGNQKAQHKNVCINCTCYDQHKNKYNLWPLQNLDDPENPSFSKAHGGYTYSYSPCLSFKLGPPDLSECRNNVAICQSTTNVYYQKLADQGGVKLDYDADKKRLQLIYNKIVTSKPKVILICDPTIEDAIFDIVNVEKEWIFNLTHKCACPNTCLTDPPDPTSSSDPSGHSSKLNYYSF</sequence>
<feature type="compositionally biased region" description="Polar residues" evidence="1">
    <location>
        <begin position="190"/>
        <end position="200"/>
    </location>
</feature>
<name>A0ABN8SY41_9CNID</name>
<feature type="chain" id="PRO_5045351367" evidence="2">
    <location>
        <begin position="25"/>
        <end position="200"/>
    </location>
</feature>
<dbReference type="Proteomes" id="UP001159427">
    <property type="component" value="Unassembled WGS sequence"/>
</dbReference>
<dbReference type="SUPFAM" id="SSF50911">
    <property type="entry name" value="Mannose 6-phosphate receptor domain"/>
    <property type="match status" value="1"/>
</dbReference>
<feature type="non-terminal residue" evidence="3">
    <location>
        <position position="200"/>
    </location>
</feature>
<evidence type="ECO:0000313" key="3">
    <source>
        <dbReference type="EMBL" id="CAH3195502.1"/>
    </source>
</evidence>
<feature type="region of interest" description="Disordered" evidence="1">
    <location>
        <begin position="180"/>
        <end position="200"/>
    </location>
</feature>
<dbReference type="Gene3D" id="2.70.130.10">
    <property type="entry name" value="Mannose-6-phosphate receptor binding domain"/>
    <property type="match status" value="1"/>
</dbReference>
<gene>
    <name evidence="3" type="ORF">PEVE_00030372</name>
</gene>
<proteinExistence type="predicted"/>
<evidence type="ECO:0000313" key="4">
    <source>
        <dbReference type="Proteomes" id="UP001159427"/>
    </source>
</evidence>
<evidence type="ECO:0000256" key="1">
    <source>
        <dbReference type="SAM" id="MobiDB-lite"/>
    </source>
</evidence>
<protein>
    <submittedName>
        <fullName evidence="3">Uncharacterized protein</fullName>
    </submittedName>
</protein>
<accession>A0ABN8SY41</accession>
<comment type="caution">
    <text evidence="3">The sequence shown here is derived from an EMBL/GenBank/DDBJ whole genome shotgun (WGS) entry which is preliminary data.</text>
</comment>
<keyword evidence="4" id="KW-1185">Reference proteome</keyword>
<keyword evidence="2" id="KW-0732">Signal</keyword>
<evidence type="ECO:0000256" key="2">
    <source>
        <dbReference type="SAM" id="SignalP"/>
    </source>
</evidence>
<organism evidence="3 4">
    <name type="scientific">Porites evermanni</name>
    <dbReference type="NCBI Taxonomy" id="104178"/>
    <lineage>
        <taxon>Eukaryota</taxon>
        <taxon>Metazoa</taxon>
        <taxon>Cnidaria</taxon>
        <taxon>Anthozoa</taxon>
        <taxon>Hexacorallia</taxon>
        <taxon>Scleractinia</taxon>
        <taxon>Fungiina</taxon>
        <taxon>Poritidae</taxon>
        <taxon>Porites</taxon>
    </lineage>
</organism>
<dbReference type="InterPro" id="IPR009011">
    <property type="entry name" value="Man6P_isomerase_rcpt-bd_dom_sf"/>
</dbReference>